<proteinExistence type="inferred from homology"/>
<dbReference type="AlphaFoldDB" id="A0A8C4NCF9"/>
<dbReference type="Pfam" id="PF14360">
    <property type="entry name" value="PAP2_C"/>
    <property type="match status" value="1"/>
</dbReference>
<feature type="transmembrane region" description="Helical" evidence="11">
    <location>
        <begin position="326"/>
        <end position="345"/>
    </location>
</feature>
<dbReference type="GeneTree" id="ENSGT00940000155540"/>
<keyword evidence="7" id="KW-0443">Lipid metabolism</keyword>
<feature type="transmembrane region" description="Helical" evidence="11">
    <location>
        <begin position="97"/>
        <end position="121"/>
    </location>
</feature>
<name>A0A8C4NCF9_EPTBU</name>
<evidence type="ECO:0000256" key="6">
    <source>
        <dbReference type="ARBA" id="ARBA00022989"/>
    </source>
</evidence>
<keyword evidence="6 11" id="KW-1133">Transmembrane helix</keyword>
<dbReference type="OMA" id="ARHAYFI"/>
<evidence type="ECO:0000313" key="13">
    <source>
        <dbReference type="Ensembl" id="ENSEBUP00000005604.1"/>
    </source>
</evidence>
<evidence type="ECO:0000259" key="12">
    <source>
        <dbReference type="Pfam" id="PF14360"/>
    </source>
</evidence>
<evidence type="ECO:0000256" key="2">
    <source>
        <dbReference type="ARBA" id="ARBA00005441"/>
    </source>
</evidence>
<dbReference type="InterPro" id="IPR025749">
    <property type="entry name" value="Sphingomyelin_synth-like_dom"/>
</dbReference>
<evidence type="ECO:0000256" key="1">
    <source>
        <dbReference type="ARBA" id="ARBA00004141"/>
    </source>
</evidence>
<evidence type="ECO:0000256" key="5">
    <source>
        <dbReference type="ARBA" id="ARBA00022919"/>
    </source>
</evidence>
<dbReference type="InterPro" id="IPR045221">
    <property type="entry name" value="Sphingomyelin_synth-like"/>
</dbReference>
<feature type="region of interest" description="Disordered" evidence="10">
    <location>
        <begin position="194"/>
        <end position="220"/>
    </location>
</feature>
<keyword evidence="3" id="KW-0808">Transferase</keyword>
<evidence type="ECO:0000256" key="8">
    <source>
        <dbReference type="ARBA" id="ARBA00023136"/>
    </source>
</evidence>
<dbReference type="GO" id="GO:0005789">
    <property type="term" value="C:endoplasmic reticulum membrane"/>
    <property type="evidence" value="ECO:0007669"/>
    <property type="project" value="TreeGrafter"/>
</dbReference>
<comment type="catalytic activity">
    <reaction evidence="9">
        <text>an N-acylsphing-4-enine + a 1,2-diacyl-sn-glycero-3-phosphoethanolamine = an N-acylsphing-4-enine 1-phosphoethanolamine + a 1,2-diacyl-sn-glycerol</text>
        <dbReference type="Rhea" id="RHEA:36079"/>
        <dbReference type="ChEBI" id="CHEBI:17815"/>
        <dbReference type="ChEBI" id="CHEBI:52639"/>
        <dbReference type="ChEBI" id="CHEBI:64612"/>
        <dbReference type="ChEBI" id="CHEBI:73203"/>
    </reaction>
    <physiologicalReaction direction="left-to-right" evidence="9">
        <dbReference type="Rhea" id="RHEA:36080"/>
    </physiologicalReaction>
</comment>
<dbReference type="Proteomes" id="UP000694388">
    <property type="component" value="Unplaced"/>
</dbReference>
<protein>
    <submittedName>
        <fullName evidence="13">Sterile alpha motif domain containing 8</fullName>
    </submittedName>
</protein>
<dbReference type="Ensembl" id="ENSEBUT00000006045.1">
    <property type="protein sequence ID" value="ENSEBUP00000005604.1"/>
    <property type="gene ID" value="ENSEBUG00000003796.1"/>
</dbReference>
<feature type="transmembrane region" description="Helical" evidence="11">
    <location>
        <begin position="141"/>
        <end position="165"/>
    </location>
</feature>
<dbReference type="PANTHER" id="PTHR21290:SF25">
    <property type="entry name" value="SPHINGOMYELIN SYNTHASE-RELATED PROTEIN 1"/>
    <property type="match status" value="1"/>
</dbReference>
<sequence length="436" mass="49764">MLTESDLRSPPLSIQVLGDIKHLAKEIANLHRKQRYRTGCPRTYPAFCSDESSENENDGLSSGDIKRKKNKLYYSSVPSTMSPKNGRTLDPEKWKTVIAVLYVLIVCGVTSGVMVVVHDSVPDMQTHPPLPDIFLDNVPLIPWAFATAEVCGLVLALIWGVVLIFHKHRTPRTWCTPILSIQLHLPHSTILRRSHQESQLSRQEPRGTPKPEQIRRRTRETTWRMNAPSSMWIVLRRMCALAGTVFLLRCVCMFVTSLSVPGTHLKCSAKLYHGGWTKLRRALEIWIGFGMTLTGVHTCGDYMFSGHTALLTLLNFFITEYTPRSWVWLHTASWVLNLFGVFFVLAAHEHYSIDVVLAFYISTRLFLYYHTLAASGVGKLRGEGASHSRVGRVRVWFPLFWFFERNVSSHVPNHFEWPFTKAPPRVLRQAFHTLSN</sequence>
<evidence type="ECO:0000256" key="10">
    <source>
        <dbReference type="SAM" id="MobiDB-lite"/>
    </source>
</evidence>
<dbReference type="GO" id="GO:0047493">
    <property type="term" value="F:ceramide cholinephosphotransferase activity"/>
    <property type="evidence" value="ECO:0007669"/>
    <property type="project" value="TreeGrafter"/>
</dbReference>
<evidence type="ECO:0000313" key="14">
    <source>
        <dbReference type="Proteomes" id="UP000694388"/>
    </source>
</evidence>
<comment type="subcellular location">
    <subcellularLocation>
        <location evidence="1">Membrane</location>
        <topology evidence="1">Multi-pass membrane protein</topology>
    </subcellularLocation>
</comment>
<evidence type="ECO:0000256" key="4">
    <source>
        <dbReference type="ARBA" id="ARBA00022692"/>
    </source>
</evidence>
<reference evidence="13" key="2">
    <citation type="submission" date="2025-09" db="UniProtKB">
        <authorList>
            <consortium name="Ensembl"/>
        </authorList>
    </citation>
    <scope>IDENTIFICATION</scope>
</reference>
<dbReference type="GO" id="GO:0033188">
    <property type="term" value="F:sphingomyelin synthase activity"/>
    <property type="evidence" value="ECO:0007669"/>
    <property type="project" value="TreeGrafter"/>
</dbReference>
<keyword evidence="14" id="KW-1185">Reference proteome</keyword>
<keyword evidence="8 11" id="KW-0472">Membrane</keyword>
<dbReference type="GO" id="GO:0046513">
    <property type="term" value="P:ceramide biosynthetic process"/>
    <property type="evidence" value="ECO:0007669"/>
    <property type="project" value="TreeGrafter"/>
</dbReference>
<evidence type="ECO:0000256" key="9">
    <source>
        <dbReference type="ARBA" id="ARBA00049904"/>
    </source>
</evidence>
<comment type="similarity">
    <text evidence="2">Belongs to the sphingomyelin synthase family.</text>
</comment>
<evidence type="ECO:0000256" key="11">
    <source>
        <dbReference type="SAM" id="Phobius"/>
    </source>
</evidence>
<keyword evidence="5" id="KW-0746">Sphingolipid metabolism</keyword>
<reference evidence="13" key="1">
    <citation type="submission" date="2025-08" db="UniProtKB">
        <authorList>
            <consortium name="Ensembl"/>
        </authorList>
    </citation>
    <scope>IDENTIFICATION</scope>
</reference>
<feature type="transmembrane region" description="Helical" evidence="11">
    <location>
        <begin position="234"/>
        <end position="256"/>
    </location>
</feature>
<dbReference type="PANTHER" id="PTHR21290">
    <property type="entry name" value="SPHINGOMYELIN SYNTHETASE"/>
    <property type="match status" value="1"/>
</dbReference>
<evidence type="ECO:0000256" key="7">
    <source>
        <dbReference type="ARBA" id="ARBA00023098"/>
    </source>
</evidence>
<dbReference type="GO" id="GO:0000139">
    <property type="term" value="C:Golgi membrane"/>
    <property type="evidence" value="ECO:0007669"/>
    <property type="project" value="TreeGrafter"/>
</dbReference>
<dbReference type="GO" id="GO:0005886">
    <property type="term" value="C:plasma membrane"/>
    <property type="evidence" value="ECO:0007669"/>
    <property type="project" value="TreeGrafter"/>
</dbReference>
<feature type="compositionally biased region" description="Basic and acidic residues" evidence="10">
    <location>
        <begin position="203"/>
        <end position="220"/>
    </location>
</feature>
<feature type="domain" description="Sphingomyelin synthase-like" evidence="12">
    <location>
        <begin position="298"/>
        <end position="371"/>
    </location>
</feature>
<organism evidence="13 14">
    <name type="scientific">Eptatretus burgeri</name>
    <name type="common">Inshore hagfish</name>
    <dbReference type="NCBI Taxonomy" id="7764"/>
    <lineage>
        <taxon>Eukaryota</taxon>
        <taxon>Metazoa</taxon>
        <taxon>Chordata</taxon>
        <taxon>Craniata</taxon>
        <taxon>Vertebrata</taxon>
        <taxon>Cyclostomata</taxon>
        <taxon>Myxini</taxon>
        <taxon>Myxiniformes</taxon>
        <taxon>Myxinidae</taxon>
        <taxon>Eptatretinae</taxon>
        <taxon>Eptatretus</taxon>
    </lineage>
</organism>
<feature type="transmembrane region" description="Helical" evidence="11">
    <location>
        <begin position="351"/>
        <end position="369"/>
    </location>
</feature>
<keyword evidence="4 11" id="KW-0812">Transmembrane</keyword>
<evidence type="ECO:0000256" key="3">
    <source>
        <dbReference type="ARBA" id="ARBA00022679"/>
    </source>
</evidence>
<accession>A0A8C4NCF9</accession>